<dbReference type="Proteomes" id="UP000008221">
    <property type="component" value="Chromosome"/>
</dbReference>
<dbReference type="Pfam" id="PF05130">
    <property type="entry name" value="FlgN"/>
    <property type="match status" value="1"/>
</dbReference>
<protein>
    <recommendedName>
        <fullName evidence="4">FlgN family protein</fullName>
    </recommendedName>
</protein>
<evidence type="ECO:0008006" key="4">
    <source>
        <dbReference type="Google" id="ProtNLM"/>
    </source>
</evidence>
<dbReference type="InterPro" id="IPR007809">
    <property type="entry name" value="FlgN-like"/>
</dbReference>
<dbReference type="SUPFAM" id="SSF140566">
    <property type="entry name" value="FlgN-like"/>
    <property type="match status" value="1"/>
</dbReference>
<keyword evidence="1" id="KW-1005">Bacterial flagellum biogenesis</keyword>
<evidence type="ECO:0000313" key="2">
    <source>
        <dbReference type="EMBL" id="ABK52606.1"/>
    </source>
</evidence>
<dbReference type="InParanoid" id="A0LT46"/>
<dbReference type="GO" id="GO:0044780">
    <property type="term" value="P:bacterial-type flagellum assembly"/>
    <property type="evidence" value="ECO:0007669"/>
    <property type="project" value="InterPro"/>
</dbReference>
<organism evidence="2 3">
    <name type="scientific">Acidothermus cellulolyticus (strain ATCC 43068 / DSM 8971 / 11B)</name>
    <dbReference type="NCBI Taxonomy" id="351607"/>
    <lineage>
        <taxon>Bacteria</taxon>
        <taxon>Bacillati</taxon>
        <taxon>Actinomycetota</taxon>
        <taxon>Actinomycetes</taxon>
        <taxon>Acidothermales</taxon>
        <taxon>Acidothermaceae</taxon>
        <taxon>Acidothermus</taxon>
    </lineage>
</organism>
<keyword evidence="3" id="KW-1185">Reference proteome</keyword>
<evidence type="ECO:0000256" key="1">
    <source>
        <dbReference type="ARBA" id="ARBA00022795"/>
    </source>
</evidence>
<reference evidence="2 3" key="1">
    <citation type="journal article" date="2009" name="Genome Res.">
        <title>Complete genome of the cellulolytic thermophile Acidothermus cellulolyticus 11B provides insights into its ecophysiological and evolutionary adaptations.</title>
        <authorList>
            <person name="Barabote R.D."/>
            <person name="Xie G."/>
            <person name="Leu D.H."/>
            <person name="Normand P."/>
            <person name="Necsulea A."/>
            <person name="Daubin V."/>
            <person name="Medigue C."/>
            <person name="Adney W.S."/>
            <person name="Xu X.C."/>
            <person name="Lapidus A."/>
            <person name="Parales R.E."/>
            <person name="Detter C."/>
            <person name="Pujic P."/>
            <person name="Bruce D."/>
            <person name="Lavire C."/>
            <person name="Challacombe J.F."/>
            <person name="Brettin T.S."/>
            <person name="Berry A.M."/>
        </authorList>
    </citation>
    <scope>NUCLEOTIDE SEQUENCE [LARGE SCALE GENOMIC DNA]</scope>
    <source>
        <strain evidence="3">ATCC 43068 / DSM 8971 / 11B</strain>
    </source>
</reference>
<sequence length="175" mass="19424">MGEATEDPDEEVYRMGLAEVSDILWRERELLDVLLFKLEEEQLLLAAGKARWLARATREVELVLEQIRLTELTRAVEVDAVAATLGLEPNPSLAQLADAAPPPWSDLLRAHREAFLRLTQEITSLAEANREFVTSAYHSAEAALRSLRGATADGYTATGRLQSTTRSPRLLDEAI</sequence>
<dbReference type="HOGENOM" id="CLU_130806_0_0_11"/>
<dbReference type="InterPro" id="IPR036679">
    <property type="entry name" value="FlgN-like_sf"/>
</dbReference>
<name>A0LT46_ACIC1</name>
<dbReference type="KEGG" id="ace:Acel_0833"/>
<evidence type="ECO:0000313" key="3">
    <source>
        <dbReference type="Proteomes" id="UP000008221"/>
    </source>
</evidence>
<proteinExistence type="predicted"/>
<dbReference type="EMBL" id="CP000481">
    <property type="protein sequence ID" value="ABK52606.1"/>
    <property type="molecule type" value="Genomic_DNA"/>
</dbReference>
<accession>A0LT46</accession>
<dbReference type="AlphaFoldDB" id="A0LT46"/>
<gene>
    <name evidence="2" type="ordered locus">Acel_0833</name>
</gene>
<dbReference type="Gene3D" id="1.20.58.300">
    <property type="entry name" value="FlgN-like"/>
    <property type="match status" value="1"/>
</dbReference>
<dbReference type="STRING" id="351607.Acel_0833"/>
<dbReference type="eggNOG" id="ENOG5031TG8">
    <property type="taxonomic scope" value="Bacteria"/>
</dbReference>
<dbReference type="RefSeq" id="WP_011719669.1">
    <property type="nucleotide sequence ID" value="NC_008578.1"/>
</dbReference>